<dbReference type="PANTHER" id="PTHR13779">
    <property type="entry name" value="WERNER HELICASE-INTERACTING PROTEIN 1 FAMILY MEMBER"/>
    <property type="match status" value="1"/>
</dbReference>
<evidence type="ECO:0000256" key="1">
    <source>
        <dbReference type="ARBA" id="ARBA00022741"/>
    </source>
</evidence>
<dbReference type="CDD" id="cd00009">
    <property type="entry name" value="AAA"/>
    <property type="match status" value="1"/>
</dbReference>
<dbReference type="Pfam" id="PF05496">
    <property type="entry name" value="RuvB_N"/>
    <property type="match status" value="1"/>
</dbReference>
<keyword evidence="1" id="KW-0547">Nucleotide-binding</keyword>
<dbReference type="InterPro" id="IPR003593">
    <property type="entry name" value="AAA+_ATPase"/>
</dbReference>
<dbReference type="Gene3D" id="1.10.3710.10">
    <property type="entry name" value="DNA polymerase III clamp loader subunits, C-terminal domain"/>
    <property type="match status" value="1"/>
</dbReference>
<dbReference type="SMART" id="SM00382">
    <property type="entry name" value="AAA"/>
    <property type="match status" value="1"/>
</dbReference>
<keyword evidence="5" id="KW-1185">Reference proteome</keyword>
<keyword evidence="2" id="KW-0067">ATP-binding</keyword>
<dbReference type="SUPFAM" id="SSF52540">
    <property type="entry name" value="P-loop containing nucleoside triphosphate hydrolases"/>
    <property type="match status" value="1"/>
</dbReference>
<dbReference type="Proteomes" id="UP001224418">
    <property type="component" value="Unassembled WGS sequence"/>
</dbReference>
<dbReference type="InterPro" id="IPR032423">
    <property type="entry name" value="AAA_assoc_2"/>
</dbReference>
<name>A0ABU0JPD0_HATLI</name>
<dbReference type="PANTHER" id="PTHR13779:SF7">
    <property type="entry name" value="ATPASE WRNIP1"/>
    <property type="match status" value="1"/>
</dbReference>
<dbReference type="InterPro" id="IPR027417">
    <property type="entry name" value="P-loop_NTPase"/>
</dbReference>
<organism evidence="4 5">
    <name type="scientific">Hathewaya limosa</name>
    <name type="common">Clostridium limosum</name>
    <dbReference type="NCBI Taxonomy" id="1536"/>
    <lineage>
        <taxon>Bacteria</taxon>
        <taxon>Bacillati</taxon>
        <taxon>Bacillota</taxon>
        <taxon>Clostridia</taxon>
        <taxon>Eubacteriales</taxon>
        <taxon>Clostridiaceae</taxon>
        <taxon>Hathewaya</taxon>
    </lineage>
</organism>
<sequence length="420" mass="47270">MPLADKIRPKILKEVIGQEHILGENKILNRMAKSKNIRSMIFYGPPGVGKTTVANIIANTANKKFYKLNATTASVKDIQLIIGELNTIENINGIVLYIDEIQNFNKKQQQSILEFMENGKITLIASTTENPYHYVYKAILSRALVFEFKPLLEKDILIGIKVAINKIEQDIGKKFIKCEEDAMCHIAKVCGGDFRKALNILETAILYTSKDENGDIFIDLKVIEECSGMKSFDYDRDGDSHYDILSAFQKSIRGSDPDASVHYLARLIKSGDLVSICRRLLVIASEDIGLAYPNAITMVKTCVDSAMQLGFPEARIPLAQATLLLATSPKSNSAYMAISKAINDLETKNIGEIPNYLKDAHYEGAKALERGKTYKYPHDYKNNYIKQQYLPETLKNEKYYIPGENKMENAIKSYLNKINI</sequence>
<dbReference type="Gene3D" id="3.40.50.300">
    <property type="entry name" value="P-loop containing nucleotide triphosphate hydrolases"/>
    <property type="match status" value="1"/>
</dbReference>
<dbReference type="CDD" id="cd18139">
    <property type="entry name" value="HLD_clamp_RarA"/>
    <property type="match status" value="1"/>
</dbReference>
<dbReference type="InterPro" id="IPR051314">
    <property type="entry name" value="AAA_ATPase_RarA/MGS1/WRNIP1"/>
</dbReference>
<evidence type="ECO:0000313" key="4">
    <source>
        <dbReference type="EMBL" id="MDQ0478942.1"/>
    </source>
</evidence>
<protein>
    <submittedName>
        <fullName evidence="4">ATPase</fullName>
    </submittedName>
</protein>
<dbReference type="Pfam" id="PF16193">
    <property type="entry name" value="AAA_assoc_2"/>
    <property type="match status" value="1"/>
</dbReference>
<evidence type="ECO:0000259" key="3">
    <source>
        <dbReference type="SMART" id="SM00382"/>
    </source>
</evidence>
<dbReference type="InterPro" id="IPR008824">
    <property type="entry name" value="RuvB-like_N"/>
</dbReference>
<accession>A0ABU0JPD0</accession>
<feature type="domain" description="AAA+ ATPase" evidence="3">
    <location>
        <begin position="36"/>
        <end position="157"/>
    </location>
</feature>
<comment type="caution">
    <text evidence="4">The sequence shown here is derived from an EMBL/GenBank/DDBJ whole genome shotgun (WGS) entry which is preliminary data.</text>
</comment>
<dbReference type="Gene3D" id="1.10.8.60">
    <property type="match status" value="1"/>
</dbReference>
<dbReference type="InterPro" id="IPR008921">
    <property type="entry name" value="DNA_pol3_clamp-load_cplx_C"/>
</dbReference>
<dbReference type="RefSeq" id="WP_111942864.1">
    <property type="nucleotide sequence ID" value="NZ_BAAACJ010000041.1"/>
</dbReference>
<evidence type="ECO:0000313" key="5">
    <source>
        <dbReference type="Proteomes" id="UP001224418"/>
    </source>
</evidence>
<evidence type="ECO:0000256" key="2">
    <source>
        <dbReference type="ARBA" id="ARBA00022840"/>
    </source>
</evidence>
<dbReference type="Gene3D" id="1.20.272.10">
    <property type="match status" value="1"/>
</dbReference>
<dbReference type="SUPFAM" id="SSF48019">
    <property type="entry name" value="post-AAA+ oligomerization domain-like"/>
    <property type="match status" value="1"/>
</dbReference>
<dbReference type="EMBL" id="JAUSWN010000004">
    <property type="protein sequence ID" value="MDQ0478942.1"/>
    <property type="molecule type" value="Genomic_DNA"/>
</dbReference>
<dbReference type="InterPro" id="IPR021886">
    <property type="entry name" value="MgsA_C"/>
</dbReference>
<reference evidence="4 5" key="1">
    <citation type="submission" date="2023-07" db="EMBL/GenBank/DDBJ databases">
        <title>Genomic Encyclopedia of Type Strains, Phase IV (KMG-IV): sequencing the most valuable type-strain genomes for metagenomic binning, comparative biology and taxonomic classification.</title>
        <authorList>
            <person name="Goeker M."/>
        </authorList>
    </citation>
    <scope>NUCLEOTIDE SEQUENCE [LARGE SCALE GENOMIC DNA]</scope>
    <source>
        <strain evidence="4 5">DSM 1400</strain>
    </source>
</reference>
<dbReference type="Pfam" id="PF12002">
    <property type="entry name" value="MgsA_C"/>
    <property type="match status" value="1"/>
</dbReference>
<gene>
    <name evidence="4" type="ORF">QOZ93_000670</name>
</gene>
<proteinExistence type="predicted"/>